<dbReference type="EMBL" id="CAJVCH010531133">
    <property type="protein sequence ID" value="CAG7823956.1"/>
    <property type="molecule type" value="Genomic_DNA"/>
</dbReference>
<proteinExistence type="predicted"/>
<feature type="transmembrane region" description="Helical" evidence="1">
    <location>
        <begin position="380"/>
        <end position="399"/>
    </location>
</feature>
<organism evidence="2 3">
    <name type="scientific">Allacma fusca</name>
    <dbReference type="NCBI Taxonomy" id="39272"/>
    <lineage>
        <taxon>Eukaryota</taxon>
        <taxon>Metazoa</taxon>
        <taxon>Ecdysozoa</taxon>
        <taxon>Arthropoda</taxon>
        <taxon>Hexapoda</taxon>
        <taxon>Collembola</taxon>
        <taxon>Symphypleona</taxon>
        <taxon>Sminthuridae</taxon>
        <taxon>Allacma</taxon>
    </lineage>
</organism>
<accession>A0A8J2L055</accession>
<comment type="caution">
    <text evidence="2">The sequence shown here is derived from an EMBL/GenBank/DDBJ whole genome shotgun (WGS) entry which is preliminary data.</text>
</comment>
<feature type="transmembrane region" description="Helical" evidence="1">
    <location>
        <begin position="327"/>
        <end position="347"/>
    </location>
</feature>
<evidence type="ECO:0000313" key="2">
    <source>
        <dbReference type="EMBL" id="CAG7823956.1"/>
    </source>
</evidence>
<keyword evidence="1" id="KW-0812">Transmembrane</keyword>
<protein>
    <submittedName>
        <fullName evidence="2">Uncharacterized protein</fullName>
    </submittedName>
</protein>
<keyword evidence="1" id="KW-0472">Membrane</keyword>
<feature type="transmembrane region" description="Helical" evidence="1">
    <location>
        <begin position="600"/>
        <end position="621"/>
    </location>
</feature>
<keyword evidence="3" id="KW-1185">Reference proteome</keyword>
<reference evidence="2" key="1">
    <citation type="submission" date="2021-06" db="EMBL/GenBank/DDBJ databases">
        <authorList>
            <person name="Hodson N. C."/>
            <person name="Mongue J. A."/>
            <person name="Jaron S. K."/>
        </authorList>
    </citation>
    <scope>NUCLEOTIDE SEQUENCE</scope>
</reference>
<evidence type="ECO:0000256" key="1">
    <source>
        <dbReference type="SAM" id="Phobius"/>
    </source>
</evidence>
<dbReference type="Proteomes" id="UP000708208">
    <property type="component" value="Unassembled WGS sequence"/>
</dbReference>
<name>A0A8J2L055_9HEXA</name>
<keyword evidence="1" id="KW-1133">Transmembrane helix</keyword>
<dbReference type="AlphaFoldDB" id="A0A8J2L055"/>
<sequence>MLELLAQGGQEFFSILFRISGTCHHNILLETNPTVETRDSLTELLLLQGSYRIPTKIVSESTAIPHCKNRLEETNRSPRFQNCLIHLVYFDENSYLAPSKDLKLRIYHAAYYIFDCVHPTNDIFVVIMKDQDIVDTDVSSAARITNIPQFSQNYLIYNVNKAKQESLLQIKSICPFAPSCAIPLELNFFKNITSPREFRQHFANLRGNWYKSMIYSTGHLAKNENIEMIDRMLARDMRAPKHIEKTKIKIAIILSKLLNFTLKLQDQDDYNPFPMYCNCHFSTNTLQSPTSRYRKQFLIRSWSIRLMYSEEITNPDVFYNLLDPLDLYSWFAIIISLVTLSFIYHFAALPMRENGCLCSTLVIVTSSFIFSQVNLKRGKGLNRVFVLLTFCFITIINFYDSALKSLTIAPTFKEADLTFQDLRDRGFKFVAHYSIYGLLHYLFNGHSGTSRENTSIWERHKVLVESKIIFNDSFFAEMFMDPQYAQMEVSSDFPVDKIILKKYFYRNFYIAKDHFFSAAECFTFDILNLDKAVTVFENLQSTGLIQYWVKLEQEISKKIRQDIFTGKFKASVARGVITEPEVILIPELQGVTLSNSVIQAGFRLLIFGFALSVLTFVACEYRGKLLYFSKRAIYYIFQH</sequence>
<gene>
    <name evidence="2" type="ORF">AFUS01_LOCUS34141</name>
</gene>
<evidence type="ECO:0000313" key="3">
    <source>
        <dbReference type="Proteomes" id="UP000708208"/>
    </source>
</evidence>